<dbReference type="PANTHER" id="PTHR14604:SF4">
    <property type="entry name" value="F-BOX DOMAIN-CONTAINING PROTEIN"/>
    <property type="match status" value="1"/>
</dbReference>
<comment type="caution">
    <text evidence="3">The sequence shown here is derived from an EMBL/GenBank/DDBJ whole genome shotgun (WGS) entry which is preliminary data.</text>
</comment>
<dbReference type="AlphaFoldDB" id="A0A2T9Z9C0"/>
<dbReference type="InterPro" id="IPR001810">
    <property type="entry name" value="F-box_dom"/>
</dbReference>
<dbReference type="OrthoDB" id="5598081at2759"/>
<keyword evidence="4" id="KW-1185">Reference proteome</keyword>
<evidence type="ECO:0000259" key="2">
    <source>
        <dbReference type="PROSITE" id="PS50181"/>
    </source>
</evidence>
<dbReference type="EMBL" id="MBFS01001325">
    <property type="protein sequence ID" value="PVV01152.1"/>
    <property type="molecule type" value="Genomic_DNA"/>
</dbReference>
<protein>
    <recommendedName>
        <fullName evidence="2">F-box domain-containing protein</fullName>
    </recommendedName>
</protein>
<dbReference type="SMART" id="SM00256">
    <property type="entry name" value="FBOX"/>
    <property type="match status" value="1"/>
</dbReference>
<evidence type="ECO:0000256" key="1">
    <source>
        <dbReference type="PROSITE-ProRule" id="PRU00221"/>
    </source>
</evidence>
<feature type="repeat" description="WD" evidence="1">
    <location>
        <begin position="393"/>
        <end position="415"/>
    </location>
</feature>
<dbReference type="InterPro" id="IPR050995">
    <property type="entry name" value="WD-F-box_domain-protein"/>
</dbReference>
<evidence type="ECO:0000313" key="4">
    <source>
        <dbReference type="Proteomes" id="UP000245609"/>
    </source>
</evidence>
<evidence type="ECO:0000313" key="3">
    <source>
        <dbReference type="EMBL" id="PVV01152.1"/>
    </source>
</evidence>
<gene>
    <name evidence="3" type="ORF">BB560_004440</name>
</gene>
<dbReference type="PROSITE" id="PS50082">
    <property type="entry name" value="WD_REPEATS_2"/>
    <property type="match status" value="1"/>
</dbReference>
<accession>A0A2T9Z9C0</accession>
<reference evidence="3 4" key="1">
    <citation type="journal article" date="2018" name="MBio">
        <title>Comparative Genomics Reveals the Core Gene Toolbox for the Fungus-Insect Symbiosis.</title>
        <authorList>
            <person name="Wang Y."/>
            <person name="Stata M."/>
            <person name="Wang W."/>
            <person name="Stajich J.E."/>
            <person name="White M.M."/>
            <person name="Moncalvo J.M."/>
        </authorList>
    </citation>
    <scope>NUCLEOTIDE SEQUENCE [LARGE SCALE GENOMIC DNA]</scope>
    <source>
        <strain evidence="3 4">SC-DP-2</strain>
    </source>
</reference>
<proteinExistence type="predicted"/>
<feature type="non-terminal residue" evidence="3">
    <location>
        <position position="645"/>
    </location>
</feature>
<dbReference type="Proteomes" id="UP000245609">
    <property type="component" value="Unassembled WGS sequence"/>
</dbReference>
<dbReference type="InterPro" id="IPR036047">
    <property type="entry name" value="F-box-like_dom_sf"/>
</dbReference>
<dbReference type="Pfam" id="PF12937">
    <property type="entry name" value="F-box-like"/>
    <property type="match status" value="1"/>
</dbReference>
<dbReference type="InterPro" id="IPR011047">
    <property type="entry name" value="Quinoprotein_ADH-like_sf"/>
</dbReference>
<dbReference type="Gene3D" id="1.20.1280.50">
    <property type="match status" value="1"/>
</dbReference>
<dbReference type="SMART" id="SM00320">
    <property type="entry name" value="WD40"/>
    <property type="match status" value="3"/>
</dbReference>
<dbReference type="InterPro" id="IPR001680">
    <property type="entry name" value="WD40_rpt"/>
</dbReference>
<dbReference type="PROSITE" id="PS50181">
    <property type="entry name" value="FBOX"/>
    <property type="match status" value="1"/>
</dbReference>
<dbReference type="InterPro" id="IPR015943">
    <property type="entry name" value="WD40/YVTN_repeat-like_dom_sf"/>
</dbReference>
<dbReference type="SUPFAM" id="SSF81383">
    <property type="entry name" value="F-box domain"/>
    <property type="match status" value="1"/>
</dbReference>
<organism evidence="3 4">
    <name type="scientific">Smittium megazygosporum</name>
    <dbReference type="NCBI Taxonomy" id="133381"/>
    <lineage>
        <taxon>Eukaryota</taxon>
        <taxon>Fungi</taxon>
        <taxon>Fungi incertae sedis</taxon>
        <taxon>Zoopagomycota</taxon>
        <taxon>Kickxellomycotina</taxon>
        <taxon>Harpellomycetes</taxon>
        <taxon>Harpellales</taxon>
        <taxon>Legeriomycetaceae</taxon>
        <taxon>Smittium</taxon>
    </lineage>
</organism>
<dbReference type="Gene3D" id="2.130.10.10">
    <property type="entry name" value="YVTN repeat-like/Quinoprotein amine dehydrogenase"/>
    <property type="match status" value="1"/>
</dbReference>
<dbReference type="PANTHER" id="PTHR14604">
    <property type="entry name" value="WD40 REPEAT PF20"/>
    <property type="match status" value="1"/>
</dbReference>
<sequence>MSATTTISNINELPIEILVNIFSQLTPSELDEATLVCATWFRIINNDSCWKNSLKLKLGDVLPYRKLDLSRLNWFYVNNEIEEEHEFEFDKEFEKKVNISGNEGYDYPQQKKINSELVGKLASELQKNSKFSKKTNSVTSGKYGKKVTFPLYMEMEDKLKKRVLQSNSNWKLEYICRSELLKDWSVGYKLTKAESELGIGAIHKIYADFKREYVLSASLTHGVSAKTSLQFGDFGIYKDIRVDLNSASSPRSRNASNTDRNALPVYDGITRMQVVEFYKIKINEYFNKKTTFDESSSSKPFPERFEKYMDTQSKKKHERVVAVWGGYEFGHVFVQYFYKKNGNLEKTIRMDTNNRHASRVSAVKFVEQMKVPFINSTESENQSSKLPLGVNTVISGSSDGYIKLWNAESGDLLLNINYASYINEDATISCLGVIKKHILIAGTNSGRILIWDFENIENQRRSTNSEARERNLDLEPNNNFKVTSPNIVSFRSVRTQLSKLGVSNATYKMSVSKILVDEENSTFIASSVLFYMSDHQPRSRISDLNNASTANTTNNSTLESIGLLEKFSAKTGNSLEVYSWPRQKPLSSVYFDSSVSDDESQNERRVKLLVSGDACGNLHCWDFSQEFGLGNSTRVNQNSTFPNAD</sequence>
<dbReference type="SUPFAM" id="SSF50998">
    <property type="entry name" value="Quinoprotein alcohol dehydrogenase-like"/>
    <property type="match status" value="1"/>
</dbReference>
<feature type="domain" description="F-box" evidence="2">
    <location>
        <begin position="7"/>
        <end position="53"/>
    </location>
</feature>
<name>A0A2T9Z9C0_9FUNG</name>
<dbReference type="STRING" id="133381.A0A2T9Z9C0"/>
<keyword evidence="1" id="KW-0853">WD repeat</keyword>